<dbReference type="InterPro" id="IPR039554">
    <property type="entry name" value="HigA2-like_HTH"/>
</dbReference>
<proteinExistence type="predicted"/>
<evidence type="ECO:0000313" key="3">
    <source>
        <dbReference type="Proteomes" id="UP001442468"/>
    </source>
</evidence>
<dbReference type="InterPro" id="IPR010982">
    <property type="entry name" value="Lambda_DNA-bd_dom_sf"/>
</dbReference>
<dbReference type="Pfam" id="PF13744">
    <property type="entry name" value="HTH_37"/>
    <property type="match status" value="1"/>
</dbReference>
<keyword evidence="3" id="KW-1185">Reference proteome</keyword>
<evidence type="ECO:0000259" key="1">
    <source>
        <dbReference type="Pfam" id="PF13744"/>
    </source>
</evidence>
<gene>
    <name evidence="2" type="ORF">ABE960_01815</name>
</gene>
<name>A0ABV1NE47_9GAMM</name>
<dbReference type="EMBL" id="JBEGCJ010000001">
    <property type="protein sequence ID" value="MEQ6916265.1"/>
    <property type="molecule type" value="Genomic_DNA"/>
</dbReference>
<sequence length="94" mass="10483">MSTARHIAHAELTDPPRSCPGLDVRDLENRTRLMRIITRLIAVSDLGSREIARRAGLPMQKISDLLSGKLEHLSIDEMRLVYHTIDTSGTPTPP</sequence>
<protein>
    <submittedName>
        <fullName evidence="2">XRE family transcriptional regulator</fullName>
    </submittedName>
</protein>
<feature type="domain" description="HigA2-like helix-turn-helix" evidence="1">
    <location>
        <begin position="26"/>
        <end position="80"/>
    </location>
</feature>
<organism evidence="2 3">
    <name type="scientific">Halomonas aquatica</name>
    <dbReference type="NCBI Taxonomy" id="3151123"/>
    <lineage>
        <taxon>Bacteria</taxon>
        <taxon>Pseudomonadati</taxon>
        <taxon>Pseudomonadota</taxon>
        <taxon>Gammaproteobacteria</taxon>
        <taxon>Oceanospirillales</taxon>
        <taxon>Halomonadaceae</taxon>
        <taxon>Halomonas</taxon>
    </lineage>
</organism>
<accession>A0ABV1NE47</accession>
<evidence type="ECO:0000313" key="2">
    <source>
        <dbReference type="EMBL" id="MEQ6916265.1"/>
    </source>
</evidence>
<dbReference type="Gene3D" id="1.10.260.40">
    <property type="entry name" value="lambda repressor-like DNA-binding domains"/>
    <property type="match status" value="1"/>
</dbReference>
<dbReference type="SUPFAM" id="SSF47413">
    <property type="entry name" value="lambda repressor-like DNA-binding domains"/>
    <property type="match status" value="1"/>
</dbReference>
<dbReference type="RefSeq" id="WP_349760507.1">
    <property type="nucleotide sequence ID" value="NZ_JBEGCJ010000001.1"/>
</dbReference>
<reference evidence="2 3" key="1">
    <citation type="submission" date="2024-05" db="EMBL/GenBank/DDBJ databases">
        <title>Halomonas sp. SSM6 16S ribosomal RNA gene Genome sequencing and assembly.</title>
        <authorList>
            <person name="Yook S."/>
        </authorList>
    </citation>
    <scope>NUCLEOTIDE SEQUENCE [LARGE SCALE GENOMIC DNA]</scope>
    <source>
        <strain evidence="2 3">SSM6</strain>
    </source>
</reference>
<dbReference type="Proteomes" id="UP001442468">
    <property type="component" value="Unassembled WGS sequence"/>
</dbReference>
<comment type="caution">
    <text evidence="2">The sequence shown here is derived from an EMBL/GenBank/DDBJ whole genome shotgun (WGS) entry which is preliminary data.</text>
</comment>